<accession>A1ZWF1</accession>
<comment type="caution">
    <text evidence="2">The sequence shown here is derived from an EMBL/GenBank/DDBJ whole genome shotgun (WGS) entry which is preliminary data.</text>
</comment>
<keyword evidence="1" id="KW-0472">Membrane</keyword>
<keyword evidence="1" id="KW-1133">Transmembrane helix</keyword>
<dbReference type="EMBL" id="AAWS01000051">
    <property type="protein sequence ID" value="EAY25291.1"/>
    <property type="molecule type" value="Genomic_DNA"/>
</dbReference>
<feature type="transmembrane region" description="Helical" evidence="1">
    <location>
        <begin position="12"/>
        <end position="29"/>
    </location>
</feature>
<sequence length="68" mass="7777">MLKEAYHQSRLCPVVIASLALSLLVRFSIKLSRKLYNNMKTHTFNTSNQRTIQGCCTAPKDPKKGMMY</sequence>
<protein>
    <submittedName>
        <fullName evidence="2">Uncharacterized protein</fullName>
    </submittedName>
</protein>
<organism evidence="2 3">
    <name type="scientific">Microscilla marina ATCC 23134</name>
    <dbReference type="NCBI Taxonomy" id="313606"/>
    <lineage>
        <taxon>Bacteria</taxon>
        <taxon>Pseudomonadati</taxon>
        <taxon>Bacteroidota</taxon>
        <taxon>Cytophagia</taxon>
        <taxon>Cytophagales</taxon>
        <taxon>Microscillaceae</taxon>
        <taxon>Microscilla</taxon>
    </lineage>
</organism>
<reference evidence="2 3" key="1">
    <citation type="submission" date="2007-01" db="EMBL/GenBank/DDBJ databases">
        <authorList>
            <person name="Haygood M."/>
            <person name="Podell S."/>
            <person name="Anderson C."/>
            <person name="Hopkinson B."/>
            <person name="Roe K."/>
            <person name="Barbeau K."/>
            <person name="Gaasterland T."/>
            <person name="Ferriera S."/>
            <person name="Johnson J."/>
            <person name="Kravitz S."/>
            <person name="Beeson K."/>
            <person name="Sutton G."/>
            <person name="Rogers Y.-H."/>
            <person name="Friedman R."/>
            <person name="Frazier M."/>
            <person name="Venter J.C."/>
        </authorList>
    </citation>
    <scope>NUCLEOTIDE SEQUENCE [LARGE SCALE GENOMIC DNA]</scope>
    <source>
        <strain evidence="2 3">ATCC 23134</strain>
    </source>
</reference>
<keyword evidence="3" id="KW-1185">Reference proteome</keyword>
<name>A1ZWF1_MICM2</name>
<keyword evidence="1" id="KW-0812">Transmembrane</keyword>
<proteinExistence type="predicted"/>
<evidence type="ECO:0000256" key="1">
    <source>
        <dbReference type="SAM" id="Phobius"/>
    </source>
</evidence>
<dbReference type="AlphaFoldDB" id="A1ZWF1"/>
<dbReference type="Proteomes" id="UP000004095">
    <property type="component" value="Unassembled WGS sequence"/>
</dbReference>
<evidence type="ECO:0000313" key="2">
    <source>
        <dbReference type="EMBL" id="EAY25291.1"/>
    </source>
</evidence>
<evidence type="ECO:0000313" key="3">
    <source>
        <dbReference type="Proteomes" id="UP000004095"/>
    </source>
</evidence>
<gene>
    <name evidence="2" type="ORF">M23134_02761</name>
</gene>